<dbReference type="PROSITE" id="PS00973">
    <property type="entry name" value="USP_2"/>
    <property type="match status" value="1"/>
</dbReference>
<dbReference type="PANTHER" id="PTHR43982:SF1">
    <property type="entry name" value="UBIQUITIN CARBOXYL-TERMINAL HYDROLASE 14"/>
    <property type="match status" value="1"/>
</dbReference>
<organism evidence="9 10">
    <name type="scientific">Pristionchus mayeri</name>
    <dbReference type="NCBI Taxonomy" id="1317129"/>
    <lineage>
        <taxon>Eukaryota</taxon>
        <taxon>Metazoa</taxon>
        <taxon>Ecdysozoa</taxon>
        <taxon>Nematoda</taxon>
        <taxon>Chromadorea</taxon>
        <taxon>Rhabditida</taxon>
        <taxon>Rhabditina</taxon>
        <taxon>Diplogasteromorpha</taxon>
        <taxon>Diplogasteroidea</taxon>
        <taxon>Neodiplogasteridae</taxon>
        <taxon>Pristionchus</taxon>
    </lineage>
</organism>
<evidence type="ECO:0000256" key="5">
    <source>
        <dbReference type="ARBA" id="ARBA00022801"/>
    </source>
</evidence>
<dbReference type="PANTHER" id="PTHR43982">
    <property type="entry name" value="UBIQUITIN CARBOXYL-TERMINAL HYDROLASE"/>
    <property type="match status" value="1"/>
</dbReference>
<dbReference type="Gene3D" id="3.90.70.10">
    <property type="entry name" value="Cysteine proteinases"/>
    <property type="match status" value="1"/>
</dbReference>
<feature type="non-terminal residue" evidence="9">
    <location>
        <position position="1"/>
    </location>
</feature>
<evidence type="ECO:0000256" key="2">
    <source>
        <dbReference type="ARBA" id="ARBA00012759"/>
    </source>
</evidence>
<name>A0AAN4ZFI5_9BILA</name>
<keyword evidence="6" id="KW-0788">Thiol protease</keyword>
<evidence type="ECO:0000256" key="6">
    <source>
        <dbReference type="ARBA" id="ARBA00022807"/>
    </source>
</evidence>
<evidence type="ECO:0000256" key="7">
    <source>
        <dbReference type="SAM" id="MobiDB-lite"/>
    </source>
</evidence>
<accession>A0AAN4ZFI5</accession>
<feature type="non-terminal residue" evidence="9">
    <location>
        <position position="201"/>
    </location>
</feature>
<dbReference type="GO" id="GO:0004843">
    <property type="term" value="F:cysteine-type deubiquitinase activity"/>
    <property type="evidence" value="ECO:0007669"/>
    <property type="project" value="UniProtKB-EC"/>
</dbReference>
<dbReference type="Proteomes" id="UP001328107">
    <property type="component" value="Unassembled WGS sequence"/>
</dbReference>
<sequence>RYSDAISIAESTVFLAMVLENAENYPSFMHKQWTIDLYLQYDTDGFAIRKRWIYSLTGLIAHSGDSSDSGHYIAFTKIGKDRWAKCDDSYISLVHDNEIINLPGGVDGAEAYVLFYEKCQTEKEESKVKEGEVKKGEKNDSTKFCPLVVQGEGEDDNKNEDQSNRCRLKRQNAMKRKVIPRIKRRRESRSNRNTDEKIQVS</sequence>
<protein>
    <recommendedName>
        <fullName evidence="2">ubiquitinyl hydrolase 1</fullName>
        <ecNumber evidence="2">3.4.19.12</ecNumber>
    </recommendedName>
</protein>
<keyword evidence="3" id="KW-0645">Protease</keyword>
<evidence type="ECO:0000313" key="10">
    <source>
        <dbReference type="Proteomes" id="UP001328107"/>
    </source>
</evidence>
<evidence type="ECO:0000313" key="9">
    <source>
        <dbReference type="EMBL" id="GMR40283.1"/>
    </source>
</evidence>
<dbReference type="GO" id="GO:0043161">
    <property type="term" value="P:proteasome-mediated ubiquitin-dependent protein catabolic process"/>
    <property type="evidence" value="ECO:0007669"/>
    <property type="project" value="InterPro"/>
</dbReference>
<dbReference type="CDD" id="cd02257">
    <property type="entry name" value="Peptidase_C19"/>
    <property type="match status" value="1"/>
</dbReference>
<dbReference type="Pfam" id="PF00443">
    <property type="entry name" value="UCH"/>
    <property type="match status" value="1"/>
</dbReference>
<dbReference type="GO" id="GO:0070628">
    <property type="term" value="F:proteasome binding"/>
    <property type="evidence" value="ECO:0007669"/>
    <property type="project" value="TreeGrafter"/>
</dbReference>
<keyword evidence="10" id="KW-1185">Reference proteome</keyword>
<dbReference type="AlphaFoldDB" id="A0AAN4ZFI5"/>
<gene>
    <name evidence="9" type="ORF">PMAYCL1PPCAC_10478</name>
</gene>
<feature type="compositionally biased region" description="Basic and acidic residues" evidence="7">
    <location>
        <begin position="188"/>
        <end position="201"/>
    </location>
</feature>
<dbReference type="GO" id="GO:0061136">
    <property type="term" value="P:regulation of proteasomal protein catabolic process"/>
    <property type="evidence" value="ECO:0007669"/>
    <property type="project" value="TreeGrafter"/>
</dbReference>
<feature type="region of interest" description="Disordered" evidence="7">
    <location>
        <begin position="144"/>
        <end position="201"/>
    </location>
</feature>
<dbReference type="InterPro" id="IPR038765">
    <property type="entry name" value="Papain-like_cys_pep_sf"/>
</dbReference>
<dbReference type="EC" id="3.4.19.12" evidence="2"/>
<dbReference type="InterPro" id="IPR044635">
    <property type="entry name" value="UBP14-like"/>
</dbReference>
<dbReference type="EMBL" id="BTRK01000003">
    <property type="protein sequence ID" value="GMR40283.1"/>
    <property type="molecule type" value="Genomic_DNA"/>
</dbReference>
<keyword evidence="5" id="KW-0378">Hydrolase</keyword>
<feature type="domain" description="USP" evidence="8">
    <location>
        <begin position="1"/>
        <end position="119"/>
    </location>
</feature>
<proteinExistence type="predicted"/>
<evidence type="ECO:0000256" key="1">
    <source>
        <dbReference type="ARBA" id="ARBA00000707"/>
    </source>
</evidence>
<dbReference type="InterPro" id="IPR028889">
    <property type="entry name" value="USP"/>
</dbReference>
<evidence type="ECO:0000256" key="4">
    <source>
        <dbReference type="ARBA" id="ARBA00022786"/>
    </source>
</evidence>
<dbReference type="InterPro" id="IPR018200">
    <property type="entry name" value="USP_CS"/>
</dbReference>
<comment type="caution">
    <text evidence="9">The sequence shown here is derived from an EMBL/GenBank/DDBJ whole genome shotgun (WGS) entry which is preliminary data.</text>
</comment>
<evidence type="ECO:0000259" key="8">
    <source>
        <dbReference type="PROSITE" id="PS50235"/>
    </source>
</evidence>
<feature type="compositionally biased region" description="Basic residues" evidence="7">
    <location>
        <begin position="166"/>
        <end position="187"/>
    </location>
</feature>
<reference evidence="10" key="1">
    <citation type="submission" date="2022-10" db="EMBL/GenBank/DDBJ databases">
        <title>Genome assembly of Pristionchus species.</title>
        <authorList>
            <person name="Yoshida K."/>
            <person name="Sommer R.J."/>
        </authorList>
    </citation>
    <scope>NUCLEOTIDE SEQUENCE [LARGE SCALE GENOMIC DNA]</scope>
    <source>
        <strain evidence="10">RS5460</strain>
    </source>
</reference>
<evidence type="ECO:0000256" key="3">
    <source>
        <dbReference type="ARBA" id="ARBA00022670"/>
    </source>
</evidence>
<comment type="catalytic activity">
    <reaction evidence="1">
        <text>Thiol-dependent hydrolysis of ester, thioester, amide, peptide and isopeptide bonds formed by the C-terminal Gly of ubiquitin (a 76-residue protein attached to proteins as an intracellular targeting signal).</text>
        <dbReference type="EC" id="3.4.19.12"/>
    </reaction>
</comment>
<dbReference type="InterPro" id="IPR001394">
    <property type="entry name" value="Peptidase_C19_UCH"/>
</dbReference>
<dbReference type="GO" id="GO:0016579">
    <property type="term" value="P:protein deubiquitination"/>
    <property type="evidence" value="ECO:0007669"/>
    <property type="project" value="InterPro"/>
</dbReference>
<dbReference type="PROSITE" id="PS50235">
    <property type="entry name" value="USP_3"/>
    <property type="match status" value="1"/>
</dbReference>
<dbReference type="SUPFAM" id="SSF54001">
    <property type="entry name" value="Cysteine proteinases"/>
    <property type="match status" value="1"/>
</dbReference>
<keyword evidence="4" id="KW-0833">Ubl conjugation pathway</keyword>